<reference evidence="2" key="1">
    <citation type="journal article" date="2023" name="Front. Plant Sci.">
        <title>Chromosomal-level genome assembly of Melastoma candidum provides insights into trichome evolution.</title>
        <authorList>
            <person name="Zhong Y."/>
            <person name="Wu W."/>
            <person name="Sun C."/>
            <person name="Zou P."/>
            <person name="Liu Y."/>
            <person name="Dai S."/>
            <person name="Zhou R."/>
        </authorList>
    </citation>
    <scope>NUCLEOTIDE SEQUENCE [LARGE SCALE GENOMIC DNA]</scope>
</reference>
<keyword evidence="2" id="KW-1185">Reference proteome</keyword>
<dbReference type="EMBL" id="CM042881">
    <property type="protein sequence ID" value="KAI4384697.1"/>
    <property type="molecule type" value="Genomic_DNA"/>
</dbReference>
<sequence>MSIKVRMQMMEGKSACQQAQLSSLLIAAIPRDRTDIASVRQSHSLCEISAAECKKSVLVWTKDVRPLSIGRDMRLSIAFSASHMPSKMQNWDMRFLKAKGKQLQSSH</sequence>
<name>A0ACB9S941_9MYRT</name>
<organism evidence="1 2">
    <name type="scientific">Melastoma candidum</name>
    <dbReference type="NCBI Taxonomy" id="119954"/>
    <lineage>
        <taxon>Eukaryota</taxon>
        <taxon>Viridiplantae</taxon>
        <taxon>Streptophyta</taxon>
        <taxon>Embryophyta</taxon>
        <taxon>Tracheophyta</taxon>
        <taxon>Spermatophyta</taxon>
        <taxon>Magnoliopsida</taxon>
        <taxon>eudicotyledons</taxon>
        <taxon>Gunneridae</taxon>
        <taxon>Pentapetalae</taxon>
        <taxon>rosids</taxon>
        <taxon>malvids</taxon>
        <taxon>Myrtales</taxon>
        <taxon>Melastomataceae</taxon>
        <taxon>Melastomatoideae</taxon>
        <taxon>Melastomateae</taxon>
        <taxon>Melastoma</taxon>
    </lineage>
</organism>
<evidence type="ECO:0000313" key="2">
    <source>
        <dbReference type="Proteomes" id="UP001057402"/>
    </source>
</evidence>
<comment type="caution">
    <text evidence="1">The sequence shown here is derived from an EMBL/GenBank/DDBJ whole genome shotgun (WGS) entry which is preliminary data.</text>
</comment>
<evidence type="ECO:0000313" key="1">
    <source>
        <dbReference type="EMBL" id="KAI4384697.1"/>
    </source>
</evidence>
<gene>
    <name evidence="1" type="ORF">MLD38_002816</name>
</gene>
<protein>
    <submittedName>
        <fullName evidence="1">Uncharacterized protein</fullName>
    </submittedName>
</protein>
<dbReference type="Proteomes" id="UP001057402">
    <property type="component" value="Chromosome 2"/>
</dbReference>
<accession>A0ACB9S941</accession>
<proteinExistence type="predicted"/>